<dbReference type="RefSeq" id="XP_012179923.1">
    <property type="nucleotide sequence ID" value="XM_012324533.1"/>
</dbReference>
<feature type="region of interest" description="Disordered" evidence="1">
    <location>
        <begin position="369"/>
        <end position="423"/>
    </location>
</feature>
<dbReference type="HOGENOM" id="CLU_306099_0_0_1"/>
<dbReference type="InParanoid" id="J4GN15"/>
<name>J4GN15_9APHY</name>
<proteinExistence type="predicted"/>
<feature type="region of interest" description="Disordered" evidence="1">
    <location>
        <begin position="60"/>
        <end position="156"/>
    </location>
</feature>
<organism evidence="2 3">
    <name type="scientific">Fibroporia radiculosa</name>
    <dbReference type="NCBI Taxonomy" id="599839"/>
    <lineage>
        <taxon>Eukaryota</taxon>
        <taxon>Fungi</taxon>
        <taxon>Dikarya</taxon>
        <taxon>Basidiomycota</taxon>
        <taxon>Agaricomycotina</taxon>
        <taxon>Agaricomycetes</taxon>
        <taxon>Polyporales</taxon>
        <taxon>Fibroporiaceae</taxon>
        <taxon>Fibroporia</taxon>
    </lineage>
</organism>
<sequence>MTVRGLGSIGSPIVISDDEETAAYMERQLARLETVLQPNALLPYNWQSQPEMTDLQNDEMMTGSSMLSGPKVAVTGQKRKRGNSSQTDIPQVDIPPVESRTARKKRRRKEKQLAQSQGPTPVPPPTANLPLPIKPPVQASRKKAPAAQPVPEKYVPHNVPEILPPVSWSSYASVPSAPPAGPPLIPSLPLKPSALTASLGASLVNAHASGSAPPVRGNSHLTPSPSTYPADSQDATATSASADASSVKPKKIIGMSSDGGTQGTHGLFTIAQGGTSVPNPSRTLVLELLPKKFRNLAFVRNWAHRFAKRHLRVEMDSATGKALVEFPHTDKAQAAFNSPRLFGEGKDNIRAWWFRPSFSQVSAVNDLEEGEIEEDVGNDNPPDAQVSGKKKVKEKQKQKQKATKKKAADKRNVPVASTSALSPEPVDEDALLSALFGRSRSQNYQDMLASWPNASAFPPASLSQSHAGNAFMASSIGPPFPVVNSFMPSTTRSMISTGTSFGYESSSVDRSVPVIPSISAHEFSQAVSLPMDEEQAMDLESENGGYDASLDVVEQEASGTMNEFVDDNFSIASSRASEPPLPSHPLQTPLAAETTSYNIPMAEFSDDIPAPPEWGSTGDPVSPAAVVSIVPTPTPSLEPVPPPIDSTTVVLQKETLTPLAREATFTQPPSDDVGPPSRSLVPGVKSISPPLYEKARDDEPFRTFGLTKQALLDRQIALEKHIARAKLELALKQANNGGGAPVRNTHSHLPLHPFVHGVTGLKSSGIQSAPEDTRSDRSSTTSLPATRPPSATGIPKSVDSEPEDAMYGSTFTPVLLSSSTLEVTTPISTPVMIQAPPRDCAVESRDPTIKASVSLTRSEVTLDELAVSFITETLQTIHPPTPISTPAPTPICAPDVISTSTPALAPALRTSSAEKMALAAKQQRLEQYIAETKALMAKLGEVRSKEEKDQILRVLRERSR</sequence>
<protein>
    <recommendedName>
        <fullName evidence="4">RRM domain-containing protein</fullName>
    </recommendedName>
</protein>
<reference evidence="2 3" key="1">
    <citation type="journal article" date="2012" name="Appl. Environ. Microbiol.">
        <title>Short-read sequencing for genomic analysis of the brown rot fungus Fibroporia radiculosa.</title>
        <authorList>
            <person name="Tang J.D."/>
            <person name="Perkins A.D."/>
            <person name="Sonstegard T.S."/>
            <person name="Schroeder S.G."/>
            <person name="Burgess S.C."/>
            <person name="Diehl S.V."/>
        </authorList>
    </citation>
    <scope>NUCLEOTIDE SEQUENCE [LARGE SCALE GENOMIC DNA]</scope>
    <source>
        <strain evidence="2 3">TFFH 294</strain>
    </source>
</reference>
<evidence type="ECO:0008006" key="4">
    <source>
        <dbReference type="Google" id="ProtNLM"/>
    </source>
</evidence>
<feature type="region of interest" description="Disordered" evidence="1">
    <location>
        <begin position="664"/>
        <end position="685"/>
    </location>
</feature>
<evidence type="ECO:0000313" key="2">
    <source>
        <dbReference type="EMBL" id="CCM00640.1"/>
    </source>
</evidence>
<dbReference type="EMBL" id="HE796996">
    <property type="protein sequence ID" value="CCM00640.1"/>
    <property type="molecule type" value="Genomic_DNA"/>
</dbReference>
<dbReference type="GeneID" id="24095551"/>
<dbReference type="AlphaFoldDB" id="J4GN15"/>
<feature type="region of interest" description="Disordered" evidence="1">
    <location>
        <begin position="208"/>
        <end position="251"/>
    </location>
</feature>
<dbReference type="OrthoDB" id="2804702at2759"/>
<evidence type="ECO:0000256" key="1">
    <source>
        <dbReference type="SAM" id="MobiDB-lite"/>
    </source>
</evidence>
<feature type="region of interest" description="Disordered" evidence="1">
    <location>
        <begin position="738"/>
        <end position="805"/>
    </location>
</feature>
<evidence type="ECO:0000313" key="3">
    <source>
        <dbReference type="Proteomes" id="UP000006352"/>
    </source>
</evidence>
<gene>
    <name evidence="2" type="ORF">FIBRA_02677</name>
</gene>
<feature type="compositionally biased region" description="Pro residues" evidence="1">
    <location>
        <begin position="120"/>
        <end position="135"/>
    </location>
</feature>
<dbReference type="Proteomes" id="UP000006352">
    <property type="component" value="Unassembled WGS sequence"/>
</dbReference>
<feature type="compositionally biased region" description="Basic residues" evidence="1">
    <location>
        <begin position="388"/>
        <end position="408"/>
    </location>
</feature>
<keyword evidence="3" id="KW-1185">Reference proteome</keyword>
<feature type="compositionally biased region" description="Low complexity" evidence="1">
    <location>
        <begin position="230"/>
        <end position="246"/>
    </location>
</feature>
<accession>J4GN15</accession>
<feature type="compositionally biased region" description="Polar residues" evidence="1">
    <location>
        <begin position="219"/>
        <end position="229"/>
    </location>
</feature>